<evidence type="ECO:0000313" key="2">
    <source>
        <dbReference type="EMBL" id="EHC79525.1"/>
    </source>
</evidence>
<dbReference type="PATRIC" id="fig|913242.3.peg.1850"/>
<evidence type="ECO:0000313" key="3">
    <source>
        <dbReference type="Proteomes" id="UP000003221"/>
    </source>
</evidence>
<organism evidence="2 3">
    <name type="scientific">Salmonella enterica subsp. enterica serovar Montevideo str. S5-403</name>
    <dbReference type="NCBI Taxonomy" id="913242"/>
    <lineage>
        <taxon>Bacteria</taxon>
        <taxon>Pseudomonadati</taxon>
        <taxon>Pseudomonadota</taxon>
        <taxon>Gammaproteobacteria</taxon>
        <taxon>Enterobacterales</taxon>
        <taxon>Enterobacteriaceae</taxon>
        <taxon>Salmonella</taxon>
    </lineage>
</organism>
<keyword evidence="1" id="KW-0472">Membrane</keyword>
<protein>
    <submittedName>
        <fullName evidence="2">Uncharacterized protein</fullName>
    </submittedName>
</protein>
<reference evidence="2 3" key="1">
    <citation type="journal article" date="2011" name="BMC Genomics">
        <title>Genome sequencing reveals diversification of virulence factor content and possible host adaptation in distinct subpopulations of Salmonella enterica.</title>
        <authorList>
            <person name="den Bakker H.C."/>
            <person name="Moreno Switt A.I."/>
            <person name="Govoni G."/>
            <person name="Cummings C.A."/>
            <person name="Ranieri M.L."/>
            <person name="Degoricija L."/>
            <person name="Hoelzer K."/>
            <person name="Rodriguez-Rivera L.D."/>
            <person name="Brown S."/>
            <person name="Bolchacova E."/>
            <person name="Furtado M.R."/>
            <person name="Wiedmann M."/>
        </authorList>
    </citation>
    <scope>NUCLEOTIDE SEQUENCE [LARGE SCALE GENOMIC DNA]</scope>
    <source>
        <strain evidence="2 3">S5-403</strain>
    </source>
</reference>
<feature type="transmembrane region" description="Helical" evidence="1">
    <location>
        <begin position="26"/>
        <end position="48"/>
    </location>
</feature>
<evidence type="ECO:0000256" key="1">
    <source>
        <dbReference type="SAM" id="Phobius"/>
    </source>
</evidence>
<proteinExistence type="predicted"/>
<keyword evidence="1" id="KW-0812">Transmembrane</keyword>
<comment type="caution">
    <text evidence="2">The sequence shown here is derived from an EMBL/GenBank/DDBJ whole genome shotgun (WGS) entry which is preliminary data.</text>
</comment>
<dbReference type="Proteomes" id="UP000003221">
    <property type="component" value="Unassembled WGS sequence"/>
</dbReference>
<gene>
    <name evidence="2" type="ORF">LTSEMON_2105</name>
</gene>
<name>G5Q2F3_SALMO</name>
<sequence>MIAAFINEIKGSLLLGSIDLTPLENLLLTTIFLAIAFIFLSLIGPVIFAHQKIIWRIIINFLCLQG</sequence>
<accession>G5Q2F3</accession>
<dbReference type="AlphaFoldDB" id="G5Q2F3"/>
<keyword evidence="1" id="KW-1133">Transmembrane helix</keyword>
<dbReference type="EMBL" id="AFCS01000515">
    <property type="protein sequence ID" value="EHC79525.1"/>
    <property type="molecule type" value="Genomic_DNA"/>
</dbReference>